<evidence type="ECO:0000313" key="3">
    <source>
        <dbReference type="EMBL" id="HGG01324.1"/>
    </source>
</evidence>
<accession>A0A7C3ZMD6</accession>
<gene>
    <name evidence="3" type="ORF">ENR15_11915</name>
</gene>
<evidence type="ECO:0000256" key="1">
    <source>
        <dbReference type="SAM" id="Coils"/>
    </source>
</evidence>
<name>A0A7C3ZMD6_9CYAN</name>
<reference evidence="3" key="1">
    <citation type="journal article" date="2020" name="mSystems">
        <title>Genome- and Community-Level Interaction Insights into Carbon Utilization and Element Cycling Functions of Hydrothermarchaeota in Hydrothermal Sediment.</title>
        <authorList>
            <person name="Zhou Z."/>
            <person name="Liu Y."/>
            <person name="Xu W."/>
            <person name="Pan J."/>
            <person name="Luo Z.H."/>
            <person name="Li M."/>
        </authorList>
    </citation>
    <scope>NUCLEOTIDE SEQUENCE [LARGE SCALE GENOMIC DNA]</scope>
    <source>
        <strain evidence="3">SpSt-374</strain>
    </source>
</reference>
<feature type="region of interest" description="Disordered" evidence="2">
    <location>
        <begin position="168"/>
        <end position="191"/>
    </location>
</feature>
<proteinExistence type="predicted"/>
<keyword evidence="1" id="KW-0175">Coiled coil</keyword>
<sequence>MAKKITAKSTKAEILEVLEELEQEKAALESQVAKLAKEKEKAASAPPPPPKPAPEPKTTTSQEKPPMPVNQAQHKMNQTIVSLSQLQVGFGGAVSDLSEQLITEASFLKDIQDKIAEQLTQLQELHDLEVAENTLDSLIDSYEVSAKAFAEELSQRREAIEQQIHEANKNWQKEQQNHQREIKTRDETYQKNRHRDEKAYRYDLELQRQLDAEEYDQNKERLYKELLETREQQEKQWQEREKGIADREKQYAEAKAKVEAFPHELEQNIKNGKENGRNIGNYQAKVKADLRAKELEGQKRNYELQIQSLEETIKAQDSRIQSLSKQLDMALKQVQDLAVKAIEGASNASSYQAMKEIALEQVKNQQKGK</sequence>
<organism evidence="3">
    <name type="scientific">Planktothricoides sp. SpSt-374</name>
    <dbReference type="NCBI Taxonomy" id="2282167"/>
    <lineage>
        <taxon>Bacteria</taxon>
        <taxon>Bacillati</taxon>
        <taxon>Cyanobacteriota</taxon>
        <taxon>Cyanophyceae</taxon>
        <taxon>Oscillatoriophycideae</taxon>
        <taxon>Oscillatoriales</taxon>
        <taxon>Oscillatoriaceae</taxon>
        <taxon>Planktothricoides</taxon>
    </lineage>
</organism>
<dbReference type="EMBL" id="DSPX01000122">
    <property type="protein sequence ID" value="HGG01324.1"/>
    <property type="molecule type" value="Genomic_DNA"/>
</dbReference>
<feature type="region of interest" description="Disordered" evidence="2">
    <location>
        <begin position="32"/>
        <end position="72"/>
    </location>
</feature>
<protein>
    <submittedName>
        <fullName evidence="3">Uncharacterized protein</fullName>
    </submittedName>
</protein>
<dbReference type="AlphaFoldDB" id="A0A7C3ZMD6"/>
<feature type="compositionally biased region" description="Pro residues" evidence="2">
    <location>
        <begin position="45"/>
        <end position="55"/>
    </location>
</feature>
<comment type="caution">
    <text evidence="3">The sequence shown here is derived from an EMBL/GenBank/DDBJ whole genome shotgun (WGS) entry which is preliminary data.</text>
</comment>
<evidence type="ECO:0000256" key="2">
    <source>
        <dbReference type="SAM" id="MobiDB-lite"/>
    </source>
</evidence>
<feature type="coiled-coil region" evidence="1">
    <location>
        <begin position="285"/>
        <end position="340"/>
    </location>
</feature>